<sequence length="188" mass="21074">MMRPGALLYNPRPLKRRRISRKQFNRRYAAIPKRLYPEMKQFVKSAMSTGSTDMIHSDVPLDMTQGDAGDQFLGCKFRAWRLRVMYRIGTAPARVFVLIPKDANIVTPPTPSTIEEPWPTDQFTVLADKCVGVDSTVKFGSFDVKLNLPVMMDKTGANVLRNNIIVGVLCIGAATASTCGYALWYTDH</sequence>
<organism evidence="2 3">
    <name type="scientific">Candidatus Magnetoglobus multicellularis str. Araruama</name>
    <dbReference type="NCBI Taxonomy" id="890399"/>
    <lineage>
        <taxon>Bacteria</taxon>
        <taxon>Pseudomonadati</taxon>
        <taxon>Thermodesulfobacteriota</taxon>
        <taxon>Desulfobacteria</taxon>
        <taxon>Desulfobacterales</taxon>
        <taxon>Desulfobacteraceae</taxon>
        <taxon>Candidatus Magnetoglobus</taxon>
    </lineage>
</organism>
<evidence type="ECO:0000313" key="3">
    <source>
        <dbReference type="Proteomes" id="UP000189670"/>
    </source>
</evidence>
<evidence type="ECO:0000313" key="2">
    <source>
        <dbReference type="EMBL" id="ETR66402.1"/>
    </source>
</evidence>
<keyword evidence="1" id="KW-0472">Membrane</keyword>
<comment type="caution">
    <text evidence="2">The sequence shown here is derived from an EMBL/GenBank/DDBJ whole genome shotgun (WGS) entry which is preliminary data.</text>
</comment>
<dbReference type="EMBL" id="ATBP01002012">
    <property type="protein sequence ID" value="ETR66402.1"/>
    <property type="molecule type" value="Genomic_DNA"/>
</dbReference>
<accession>A0A1V1NUY4</accession>
<protein>
    <submittedName>
        <fullName evidence="2">Uncharacterized protein</fullName>
    </submittedName>
</protein>
<keyword evidence="1" id="KW-1133">Transmembrane helix</keyword>
<dbReference type="AlphaFoldDB" id="A0A1V1NUY4"/>
<proteinExistence type="predicted"/>
<gene>
    <name evidence="2" type="ORF">OMM_05672</name>
</gene>
<name>A0A1V1NUY4_9BACT</name>
<evidence type="ECO:0000256" key="1">
    <source>
        <dbReference type="SAM" id="Phobius"/>
    </source>
</evidence>
<dbReference type="Proteomes" id="UP000189670">
    <property type="component" value="Unassembled WGS sequence"/>
</dbReference>
<feature type="transmembrane region" description="Helical" evidence="1">
    <location>
        <begin position="164"/>
        <end position="184"/>
    </location>
</feature>
<keyword evidence="1" id="KW-0812">Transmembrane</keyword>
<reference evidence="3" key="1">
    <citation type="submission" date="2012-11" db="EMBL/GenBank/DDBJ databases">
        <authorList>
            <person name="Lucero-Rivera Y.E."/>
            <person name="Tovar-Ramirez D."/>
        </authorList>
    </citation>
    <scope>NUCLEOTIDE SEQUENCE [LARGE SCALE GENOMIC DNA]</scope>
    <source>
        <strain evidence="3">Araruama</strain>
    </source>
</reference>